<dbReference type="HOGENOM" id="CLU_1674223_0_0_5"/>
<dbReference type="KEGG" id="mdi:METDI2625"/>
<dbReference type="Proteomes" id="UP000008070">
    <property type="component" value="Chromosome"/>
</dbReference>
<dbReference type="AlphaFoldDB" id="C7CDK4"/>
<dbReference type="InterPro" id="IPR017042">
    <property type="entry name" value="UCP036055"/>
</dbReference>
<organism evidence="1 2">
    <name type="scientific">Methylorubrum extorquens (strain DSM 6343 / CIP 106787 / DM4)</name>
    <name type="common">Methylobacterium extorquens</name>
    <dbReference type="NCBI Taxonomy" id="661410"/>
    <lineage>
        <taxon>Bacteria</taxon>
        <taxon>Pseudomonadati</taxon>
        <taxon>Pseudomonadota</taxon>
        <taxon>Alphaproteobacteria</taxon>
        <taxon>Hyphomicrobiales</taxon>
        <taxon>Methylobacteriaceae</taxon>
        <taxon>Methylorubrum</taxon>
    </lineage>
</organism>
<gene>
    <name evidence="1" type="ORF">METD_I2625</name>
</gene>
<dbReference type="RefSeq" id="WP_015822468.1">
    <property type="nucleotide sequence ID" value="NC_012988.1"/>
</dbReference>
<dbReference type="GeneID" id="72989577"/>
<reference evidence="2" key="1">
    <citation type="journal article" date="2009" name="PLoS ONE">
        <title>Methylobacterium genome sequences: a reference blueprint to investigate microbial metabolism of C1 compounds from natural and industrial sources.</title>
        <authorList>
            <person name="Vuilleumier S."/>
            <person name="Chistoserdova L."/>
            <person name="Lee M.-C."/>
            <person name="Bringel F."/>
            <person name="Lajus A."/>
            <person name="Zhou Y."/>
            <person name="Gourion B."/>
            <person name="Barbe V."/>
            <person name="Chang J."/>
            <person name="Cruveiller S."/>
            <person name="Dossat C."/>
            <person name="Gillett W."/>
            <person name="Gruffaz C."/>
            <person name="Haugen E."/>
            <person name="Hourcade E."/>
            <person name="Levy R."/>
            <person name="Mangenot S."/>
            <person name="Muller E."/>
            <person name="Nadalig T."/>
            <person name="Pagni M."/>
            <person name="Penny C."/>
            <person name="Peyraud R."/>
            <person name="Robinson D.G."/>
            <person name="Roche D."/>
            <person name="Rouy Z."/>
            <person name="Saenampechek C."/>
            <person name="Salvignol G."/>
            <person name="Vallenet D."/>
            <person name="Wu Z."/>
            <person name="Marx C.J."/>
            <person name="Vorholt J.A."/>
            <person name="Olson M.V."/>
            <person name="Kaul R."/>
            <person name="Weissenbach J."/>
            <person name="Medigue C."/>
            <person name="Lidstrom M.E."/>
        </authorList>
    </citation>
    <scope>NUCLEOTIDE SEQUENCE [LARGE SCALE GENOMIC DNA]</scope>
    <source>
        <strain evidence="2">DSM 6343 / CIP 106787 / DM4</strain>
    </source>
</reference>
<accession>C7CDK4</accession>
<name>C7CDK4_METED</name>
<dbReference type="EMBL" id="FP103042">
    <property type="protein sequence ID" value="CAX24282.1"/>
    <property type="molecule type" value="Genomic_DNA"/>
</dbReference>
<sequence length="157" mass="16934">MSAQSIYDQAPIGALIRYSDGTPRPPQRFKNKLAAWENNNNVGRLVRKGESHTIGNHTTPASFTLHQGDFGSAGVVVLKIFKTFSVGSPLAFTIVERPTPGMVRVLDRTGGHAELLHLAADRPAAQAWLASHRYSNAVLDEVIDDDTAADSDEGRAA</sequence>
<protein>
    <submittedName>
        <fullName evidence="1">Uncharacterized protein</fullName>
    </submittedName>
</protein>
<evidence type="ECO:0000313" key="1">
    <source>
        <dbReference type="EMBL" id="CAX24282.1"/>
    </source>
</evidence>
<dbReference type="PIRSF" id="PIRSF036055">
    <property type="entry name" value="UCP036055"/>
    <property type="match status" value="1"/>
</dbReference>
<proteinExistence type="predicted"/>
<evidence type="ECO:0000313" key="2">
    <source>
        <dbReference type="Proteomes" id="UP000008070"/>
    </source>
</evidence>